<protein>
    <submittedName>
        <fullName evidence="1">Uncharacterized protein</fullName>
    </submittedName>
</protein>
<proteinExistence type="predicted"/>
<evidence type="ECO:0000313" key="1">
    <source>
        <dbReference type="EMBL" id="MBW0481294.1"/>
    </source>
</evidence>
<dbReference type="Proteomes" id="UP000765509">
    <property type="component" value="Unassembled WGS sequence"/>
</dbReference>
<keyword evidence="2" id="KW-1185">Reference proteome</keyword>
<name>A0A9Q3CCC9_9BASI</name>
<evidence type="ECO:0000313" key="2">
    <source>
        <dbReference type="Proteomes" id="UP000765509"/>
    </source>
</evidence>
<dbReference type="AlphaFoldDB" id="A0A9Q3CCC9"/>
<gene>
    <name evidence="1" type="ORF">O181_021009</name>
</gene>
<accession>A0A9Q3CCC9</accession>
<sequence>MWCTLCTKRDIPCICSLTTTNACDAFQQAHKKWSFVVRTFQPQGQRSSRPRRPHEHSFVVSNDESIPKREWIPGPQTGQQEQFWTISPSPSSITLSTPLLGHHPMVTSLPYWSKVIIWPMTDGNGDRTLKLGPIVTMSFHPLDSNAKNKTHQIPPGKTHPFHVCLASKPHGNPLQAQVAPDVWMTYPANPPNTMSHLFLARVHPSNHLRTFQLVSQNMRWLQRNPRRNILLSHHFSFFTPINSSSPLL</sequence>
<comment type="caution">
    <text evidence="1">The sequence shown here is derived from an EMBL/GenBank/DDBJ whole genome shotgun (WGS) entry which is preliminary data.</text>
</comment>
<organism evidence="1 2">
    <name type="scientific">Austropuccinia psidii MF-1</name>
    <dbReference type="NCBI Taxonomy" id="1389203"/>
    <lineage>
        <taxon>Eukaryota</taxon>
        <taxon>Fungi</taxon>
        <taxon>Dikarya</taxon>
        <taxon>Basidiomycota</taxon>
        <taxon>Pucciniomycotina</taxon>
        <taxon>Pucciniomycetes</taxon>
        <taxon>Pucciniales</taxon>
        <taxon>Sphaerophragmiaceae</taxon>
        <taxon>Austropuccinia</taxon>
    </lineage>
</organism>
<dbReference type="EMBL" id="AVOT02006329">
    <property type="protein sequence ID" value="MBW0481294.1"/>
    <property type="molecule type" value="Genomic_DNA"/>
</dbReference>
<reference evidence="1" key="1">
    <citation type="submission" date="2021-03" db="EMBL/GenBank/DDBJ databases">
        <title>Draft genome sequence of rust myrtle Austropuccinia psidii MF-1, a brazilian biotype.</title>
        <authorList>
            <person name="Quecine M.C."/>
            <person name="Pachon D.M.R."/>
            <person name="Bonatelli M.L."/>
            <person name="Correr F.H."/>
            <person name="Franceschini L.M."/>
            <person name="Leite T.F."/>
            <person name="Margarido G.R.A."/>
            <person name="Almeida C.A."/>
            <person name="Ferrarezi J.A."/>
            <person name="Labate C.A."/>
        </authorList>
    </citation>
    <scope>NUCLEOTIDE SEQUENCE</scope>
    <source>
        <strain evidence="1">MF-1</strain>
    </source>
</reference>